<gene>
    <name evidence="1" type="ORF">GFSPODELE1_LOCUS5451</name>
</gene>
<evidence type="ECO:0000313" key="2">
    <source>
        <dbReference type="Proteomes" id="UP001497453"/>
    </source>
</evidence>
<reference evidence="2" key="1">
    <citation type="submission" date="2024-04" db="EMBL/GenBank/DDBJ databases">
        <authorList>
            <person name="Shaw F."/>
            <person name="Minotto A."/>
        </authorList>
    </citation>
    <scope>NUCLEOTIDE SEQUENCE [LARGE SCALE GENOMIC DNA]</scope>
</reference>
<keyword evidence="2" id="KW-1185">Reference proteome</keyword>
<accession>A0ABP1DEM5</accession>
<dbReference type="Proteomes" id="UP001497453">
    <property type="component" value="Chromosome 3"/>
</dbReference>
<dbReference type="EMBL" id="OZ037946">
    <property type="protein sequence ID" value="CAL1705488.1"/>
    <property type="molecule type" value="Genomic_DNA"/>
</dbReference>
<sequence>MEGVKSWFNDEELRHTILGQLVDFRQNGHPREPIGRQCTLIKEARPHSVNIGNTRLMHSAVALFEGDQKVLTYRNPYASFIHWER</sequence>
<name>A0ABP1DEM5_9APHY</name>
<protein>
    <submittedName>
        <fullName evidence="1">Uncharacterized protein</fullName>
    </submittedName>
</protein>
<organism evidence="1 2">
    <name type="scientific">Somion occarium</name>
    <dbReference type="NCBI Taxonomy" id="3059160"/>
    <lineage>
        <taxon>Eukaryota</taxon>
        <taxon>Fungi</taxon>
        <taxon>Dikarya</taxon>
        <taxon>Basidiomycota</taxon>
        <taxon>Agaricomycotina</taxon>
        <taxon>Agaricomycetes</taxon>
        <taxon>Polyporales</taxon>
        <taxon>Cerrenaceae</taxon>
        <taxon>Somion</taxon>
    </lineage>
</organism>
<proteinExistence type="predicted"/>
<evidence type="ECO:0000313" key="1">
    <source>
        <dbReference type="EMBL" id="CAL1705488.1"/>
    </source>
</evidence>